<reference evidence="3" key="1">
    <citation type="submission" date="2016-08" db="EMBL/GenBank/DDBJ databases">
        <title>Complete genome of Cloacibacillus porcorum.</title>
        <authorList>
            <person name="Looft T."/>
            <person name="Bayles D.O."/>
            <person name="Alt D.P."/>
        </authorList>
    </citation>
    <scope>NUCLEOTIDE SEQUENCE [LARGE SCALE GENOMIC DNA]</scope>
    <source>
        <strain evidence="3">CL-84</strain>
    </source>
</reference>
<evidence type="ECO:0000313" key="3">
    <source>
        <dbReference type="EMBL" id="ANZ46376.1"/>
    </source>
</evidence>
<dbReference type="AlphaFoldDB" id="A0A1B2I8T4"/>
<dbReference type="RefSeq" id="WP_066748401.1">
    <property type="nucleotide sequence ID" value="NZ_JAQDAY010000036.1"/>
</dbReference>
<organism evidence="3 4">
    <name type="scientific">Cloacibacillus porcorum</name>
    <dbReference type="NCBI Taxonomy" id="1197717"/>
    <lineage>
        <taxon>Bacteria</taxon>
        <taxon>Thermotogati</taxon>
        <taxon>Synergistota</taxon>
        <taxon>Synergistia</taxon>
        <taxon>Synergistales</taxon>
        <taxon>Synergistaceae</taxon>
        <taxon>Cloacibacillus</taxon>
    </lineage>
</organism>
<dbReference type="InterPro" id="IPR038404">
    <property type="entry name" value="TRAP_DctP_sf"/>
</dbReference>
<feature type="signal peptide" evidence="2">
    <location>
        <begin position="1"/>
        <end position="25"/>
    </location>
</feature>
<evidence type="ECO:0000313" key="4">
    <source>
        <dbReference type="Proteomes" id="UP000093044"/>
    </source>
</evidence>
<sequence>MNYRKFFQLVAIIIVVLLAQSGAQAATWKLSHMRAEGSEVDADTKWFADEAKKATNGRVNIAIYPSSVLGDYSVVQERISIGDVEMMLACINSTVDRMAMLPVFPFIVKDWKEARTAYGRGGVIYREMEKLFDRQNIHMLTVWPAYFGGIILSKDAKGLKDPTVKKNLKLRTPFDVAYSLVLESQGFMATPIALSDTFSAMQTGIVDGAIGAGAEGYYSNFRDMAKVYLPINDHFECWFFIVNKDVWNGLSPEDRDKLTKLANKLHDRRWAEAPKAQAMHEKNLESAGIKVIRYTDKEMNIIQEQAKKKVWPALYKENPVVSEKLINEVLNSLKK</sequence>
<dbReference type="Gene3D" id="3.40.190.170">
    <property type="entry name" value="Bacterial extracellular solute-binding protein, family 7"/>
    <property type="match status" value="1"/>
</dbReference>
<evidence type="ECO:0000256" key="2">
    <source>
        <dbReference type="SAM" id="SignalP"/>
    </source>
</evidence>
<protein>
    <recommendedName>
        <fullName evidence="5">C4-dicarboxylate ABC transporter</fullName>
    </recommendedName>
</protein>
<dbReference type="Pfam" id="PF03480">
    <property type="entry name" value="DctP"/>
    <property type="match status" value="1"/>
</dbReference>
<keyword evidence="4" id="KW-1185">Reference proteome</keyword>
<dbReference type="PANTHER" id="PTHR33376:SF5">
    <property type="entry name" value="EXTRACYTOPLASMIC SOLUTE RECEPTOR PROTEIN"/>
    <property type="match status" value="1"/>
</dbReference>
<dbReference type="EMBL" id="CP016757">
    <property type="protein sequence ID" value="ANZ46376.1"/>
    <property type="molecule type" value="Genomic_DNA"/>
</dbReference>
<dbReference type="NCBIfam" id="NF037995">
    <property type="entry name" value="TRAP_S1"/>
    <property type="match status" value="1"/>
</dbReference>
<name>A0A1B2I8T4_9BACT</name>
<dbReference type="InterPro" id="IPR018389">
    <property type="entry name" value="DctP_fam"/>
</dbReference>
<proteinExistence type="predicted"/>
<evidence type="ECO:0008006" key="5">
    <source>
        <dbReference type="Google" id="ProtNLM"/>
    </source>
</evidence>
<dbReference type="Proteomes" id="UP000093044">
    <property type="component" value="Chromosome"/>
</dbReference>
<gene>
    <name evidence="3" type="ORF">BED41_15460</name>
</gene>
<dbReference type="STRING" id="1197717.BED41_15460"/>
<accession>A0A1B2I8T4</accession>
<keyword evidence="1 2" id="KW-0732">Signal</keyword>
<dbReference type="KEGG" id="cpor:BED41_15460"/>
<dbReference type="PANTHER" id="PTHR33376">
    <property type="match status" value="1"/>
</dbReference>
<evidence type="ECO:0000256" key="1">
    <source>
        <dbReference type="ARBA" id="ARBA00022729"/>
    </source>
</evidence>
<dbReference type="GO" id="GO:0055085">
    <property type="term" value="P:transmembrane transport"/>
    <property type="evidence" value="ECO:0007669"/>
    <property type="project" value="InterPro"/>
</dbReference>
<feature type="chain" id="PRO_5008539039" description="C4-dicarboxylate ABC transporter" evidence="2">
    <location>
        <begin position="26"/>
        <end position="335"/>
    </location>
</feature>